<keyword evidence="2" id="KW-1185">Reference proteome</keyword>
<organism evidence="1 2">
    <name type="scientific">Camelimonas fluminis</name>
    <dbReference type="NCBI Taxonomy" id="1576911"/>
    <lineage>
        <taxon>Bacteria</taxon>
        <taxon>Pseudomonadati</taxon>
        <taxon>Pseudomonadota</taxon>
        <taxon>Alphaproteobacteria</taxon>
        <taxon>Hyphomicrobiales</taxon>
        <taxon>Chelatococcaceae</taxon>
        <taxon>Camelimonas</taxon>
    </lineage>
</organism>
<evidence type="ECO:0008006" key="3">
    <source>
        <dbReference type="Google" id="ProtNLM"/>
    </source>
</evidence>
<dbReference type="RefSeq" id="WP_191318740.1">
    <property type="nucleotide sequence ID" value="NZ_BNCG01000004.1"/>
</dbReference>
<dbReference type="EMBL" id="JBHRYC010000098">
    <property type="protein sequence ID" value="MFC3639629.1"/>
    <property type="molecule type" value="Genomic_DNA"/>
</dbReference>
<evidence type="ECO:0000313" key="2">
    <source>
        <dbReference type="Proteomes" id="UP001595704"/>
    </source>
</evidence>
<proteinExistence type="predicted"/>
<gene>
    <name evidence="1" type="ORF">ACFONL_20010</name>
</gene>
<dbReference type="Proteomes" id="UP001595704">
    <property type="component" value="Unassembled WGS sequence"/>
</dbReference>
<accession>A0ABV7UNP8</accession>
<name>A0ABV7UNP8_9HYPH</name>
<reference evidence="2" key="1">
    <citation type="journal article" date="2019" name="Int. J. Syst. Evol. Microbiol.">
        <title>The Global Catalogue of Microorganisms (GCM) 10K type strain sequencing project: providing services to taxonomists for standard genome sequencing and annotation.</title>
        <authorList>
            <consortium name="The Broad Institute Genomics Platform"/>
            <consortium name="The Broad Institute Genome Sequencing Center for Infectious Disease"/>
            <person name="Wu L."/>
            <person name="Ma J."/>
        </authorList>
    </citation>
    <scope>NUCLEOTIDE SEQUENCE [LARGE SCALE GENOMIC DNA]</scope>
    <source>
        <strain evidence="2">KCTC 42282</strain>
    </source>
</reference>
<sequence>MAALIDFPPQSSAGVLADGALRRAMKIALHHKWRANPARRDWPRLNRQQHTRM</sequence>
<protein>
    <recommendedName>
        <fullName evidence="3">Transposase</fullName>
    </recommendedName>
</protein>
<evidence type="ECO:0000313" key="1">
    <source>
        <dbReference type="EMBL" id="MFC3639629.1"/>
    </source>
</evidence>
<comment type="caution">
    <text evidence="1">The sequence shown here is derived from an EMBL/GenBank/DDBJ whole genome shotgun (WGS) entry which is preliminary data.</text>
</comment>